<proteinExistence type="predicted"/>
<comment type="caution">
    <text evidence="1">The sequence shown here is derived from an EMBL/GenBank/DDBJ whole genome shotgun (WGS) entry which is preliminary data.</text>
</comment>
<gene>
    <name evidence="1" type="ORF">MKW98_016340</name>
</gene>
<dbReference type="AlphaFoldDB" id="A0AAD4XEY9"/>
<protein>
    <submittedName>
        <fullName evidence="1">Uncharacterized protein</fullName>
    </submittedName>
</protein>
<reference evidence="1" key="1">
    <citation type="submission" date="2022-04" db="EMBL/GenBank/DDBJ databases">
        <title>A functionally conserved STORR gene fusion in Papaver species that diverged 16.8 million years ago.</title>
        <authorList>
            <person name="Catania T."/>
        </authorList>
    </citation>
    <scope>NUCLEOTIDE SEQUENCE</scope>
    <source>
        <strain evidence="1">S-188037</strain>
    </source>
</reference>
<keyword evidence="2" id="KW-1185">Reference proteome</keyword>
<organism evidence="1 2">
    <name type="scientific">Papaver atlanticum</name>
    <dbReference type="NCBI Taxonomy" id="357466"/>
    <lineage>
        <taxon>Eukaryota</taxon>
        <taxon>Viridiplantae</taxon>
        <taxon>Streptophyta</taxon>
        <taxon>Embryophyta</taxon>
        <taxon>Tracheophyta</taxon>
        <taxon>Spermatophyta</taxon>
        <taxon>Magnoliopsida</taxon>
        <taxon>Ranunculales</taxon>
        <taxon>Papaveraceae</taxon>
        <taxon>Papaveroideae</taxon>
        <taxon>Papaver</taxon>
    </lineage>
</organism>
<dbReference type="Proteomes" id="UP001202328">
    <property type="component" value="Unassembled WGS sequence"/>
</dbReference>
<evidence type="ECO:0000313" key="2">
    <source>
        <dbReference type="Proteomes" id="UP001202328"/>
    </source>
</evidence>
<evidence type="ECO:0000313" key="1">
    <source>
        <dbReference type="EMBL" id="KAI3907696.1"/>
    </source>
</evidence>
<accession>A0AAD4XEY9</accession>
<name>A0AAD4XEY9_9MAGN</name>
<dbReference type="EMBL" id="JAJJMB010010581">
    <property type="protein sequence ID" value="KAI3907696.1"/>
    <property type="molecule type" value="Genomic_DNA"/>
</dbReference>
<sequence>MGLFKGELGICRQGKPSKYGISKEIAVLVMHGKSLVKVMEAEEVNRRKPILRSLEGRSFLCFCICWLLPGKWSRILVGSQA</sequence>